<evidence type="ECO:0000259" key="7">
    <source>
        <dbReference type="PROSITE" id="PS50850"/>
    </source>
</evidence>
<dbReference type="PANTHER" id="PTHR23513">
    <property type="entry name" value="INTEGRAL MEMBRANE EFFLUX PROTEIN-RELATED"/>
    <property type="match status" value="1"/>
</dbReference>
<feature type="non-terminal residue" evidence="8">
    <location>
        <position position="1"/>
    </location>
</feature>
<evidence type="ECO:0000256" key="3">
    <source>
        <dbReference type="ARBA" id="ARBA00022692"/>
    </source>
</evidence>
<proteinExistence type="predicted"/>
<dbReference type="GO" id="GO:0022857">
    <property type="term" value="F:transmembrane transporter activity"/>
    <property type="evidence" value="ECO:0007669"/>
    <property type="project" value="InterPro"/>
</dbReference>
<reference evidence="8" key="1">
    <citation type="submission" date="2018-05" db="EMBL/GenBank/DDBJ databases">
        <authorList>
            <person name="Lanie J.A."/>
            <person name="Ng W.-L."/>
            <person name="Kazmierczak K.M."/>
            <person name="Andrzejewski T.M."/>
            <person name="Davidsen T.M."/>
            <person name="Wayne K.J."/>
            <person name="Tettelin H."/>
            <person name="Glass J.I."/>
            <person name="Rusch D."/>
            <person name="Podicherti R."/>
            <person name="Tsui H.-C.T."/>
            <person name="Winkler M.E."/>
        </authorList>
    </citation>
    <scope>NUCLEOTIDE SEQUENCE</scope>
</reference>
<evidence type="ECO:0000313" key="8">
    <source>
        <dbReference type="EMBL" id="SVC23278.1"/>
    </source>
</evidence>
<feature type="domain" description="Major facilitator superfamily (MFS) profile" evidence="7">
    <location>
        <begin position="1"/>
        <end position="141"/>
    </location>
</feature>
<organism evidence="8">
    <name type="scientific">marine metagenome</name>
    <dbReference type="NCBI Taxonomy" id="408172"/>
    <lineage>
        <taxon>unclassified sequences</taxon>
        <taxon>metagenomes</taxon>
        <taxon>ecological metagenomes</taxon>
    </lineage>
</organism>
<feature type="transmembrane region" description="Helical" evidence="6">
    <location>
        <begin position="113"/>
        <end position="135"/>
    </location>
</feature>
<dbReference type="GO" id="GO:0005886">
    <property type="term" value="C:plasma membrane"/>
    <property type="evidence" value="ECO:0007669"/>
    <property type="project" value="UniProtKB-SubCell"/>
</dbReference>
<dbReference type="PANTHER" id="PTHR23513:SF11">
    <property type="entry name" value="STAPHYLOFERRIN A TRANSPORTER"/>
    <property type="match status" value="1"/>
</dbReference>
<dbReference type="SUPFAM" id="SSF103473">
    <property type="entry name" value="MFS general substrate transporter"/>
    <property type="match status" value="1"/>
</dbReference>
<keyword evidence="4 6" id="KW-1133">Transmembrane helix</keyword>
<sequence>LMLSIIGLGSLIGSLIFAGLPKGKRGTSLIVALFISGIAIFLISIFNYFFLIILMMFFVGIGDAGRRSLNNALLMEEAQPEFRGRVNGIYTMNFGLMPLGTIPIAAIASSFGIAFALSVSSLVLIVFSIICYLFAGRIRRL</sequence>
<dbReference type="AlphaFoldDB" id="A0A382KFW2"/>
<keyword evidence="2" id="KW-1003">Cell membrane</keyword>
<keyword evidence="5 6" id="KW-0472">Membrane</keyword>
<feature type="transmembrane region" description="Helical" evidence="6">
    <location>
        <begin position="28"/>
        <end position="61"/>
    </location>
</feature>
<name>A0A382KFW2_9ZZZZ</name>
<dbReference type="PROSITE" id="PS50850">
    <property type="entry name" value="MFS"/>
    <property type="match status" value="1"/>
</dbReference>
<evidence type="ECO:0000256" key="1">
    <source>
        <dbReference type="ARBA" id="ARBA00004651"/>
    </source>
</evidence>
<gene>
    <name evidence="8" type="ORF">METZ01_LOCUS276132</name>
</gene>
<accession>A0A382KFW2</accession>
<evidence type="ECO:0000256" key="4">
    <source>
        <dbReference type="ARBA" id="ARBA00022989"/>
    </source>
</evidence>
<dbReference type="InterPro" id="IPR020846">
    <property type="entry name" value="MFS_dom"/>
</dbReference>
<dbReference type="EMBL" id="UINC01080387">
    <property type="protein sequence ID" value="SVC23278.1"/>
    <property type="molecule type" value="Genomic_DNA"/>
</dbReference>
<keyword evidence="3 6" id="KW-0812">Transmembrane</keyword>
<dbReference type="InterPro" id="IPR036259">
    <property type="entry name" value="MFS_trans_sf"/>
</dbReference>
<comment type="subcellular location">
    <subcellularLocation>
        <location evidence="1">Cell membrane</location>
        <topology evidence="1">Multi-pass membrane protein</topology>
    </subcellularLocation>
</comment>
<feature type="transmembrane region" description="Helical" evidence="6">
    <location>
        <begin position="89"/>
        <end position="107"/>
    </location>
</feature>
<dbReference type="Gene3D" id="1.20.1250.20">
    <property type="entry name" value="MFS general substrate transporter like domains"/>
    <property type="match status" value="1"/>
</dbReference>
<evidence type="ECO:0000256" key="2">
    <source>
        <dbReference type="ARBA" id="ARBA00022475"/>
    </source>
</evidence>
<evidence type="ECO:0000256" key="5">
    <source>
        <dbReference type="ARBA" id="ARBA00023136"/>
    </source>
</evidence>
<evidence type="ECO:0000256" key="6">
    <source>
        <dbReference type="SAM" id="Phobius"/>
    </source>
</evidence>
<protein>
    <recommendedName>
        <fullName evidence="7">Major facilitator superfamily (MFS) profile domain-containing protein</fullName>
    </recommendedName>
</protein>